<evidence type="ECO:0000313" key="6">
    <source>
        <dbReference type="Proteomes" id="UP000663829"/>
    </source>
</evidence>
<feature type="compositionally biased region" description="Low complexity" evidence="1">
    <location>
        <begin position="8"/>
        <end position="29"/>
    </location>
</feature>
<organism evidence="3 6">
    <name type="scientific">Didymodactylos carnosus</name>
    <dbReference type="NCBI Taxonomy" id="1234261"/>
    <lineage>
        <taxon>Eukaryota</taxon>
        <taxon>Metazoa</taxon>
        <taxon>Spiralia</taxon>
        <taxon>Gnathifera</taxon>
        <taxon>Rotifera</taxon>
        <taxon>Eurotatoria</taxon>
        <taxon>Bdelloidea</taxon>
        <taxon>Philodinida</taxon>
        <taxon>Philodinidae</taxon>
        <taxon>Didymodactylos</taxon>
    </lineage>
</organism>
<sequence>MASEQQISLTSTSNLRKNNNRNSINDNSSTHINSNGFSRGGWHKAIAAIDEMRRRTEHTKNQHDQQYALDTPPPSSLSEESSPSQQLAKNAQVKVFQDELLFAKTGNLNLDKLSDDFAEMKRTFQEMSANKQETIQSVTLTTNITKTALLIIFRSIESIALIVTKGNRKMTNFQTVIATLRSKQDLPLPGKLLCEWYQAANILELLLNDPDWLCKRRKAKWSIEVCTETLIWSKGVLNENFIMDHPRPIFDRHESLDIVTTRE</sequence>
<dbReference type="AlphaFoldDB" id="A0A813XUZ8"/>
<proteinExistence type="predicted"/>
<evidence type="ECO:0000313" key="3">
    <source>
        <dbReference type="EMBL" id="CAF0873440.1"/>
    </source>
</evidence>
<gene>
    <name evidence="3" type="ORF">GPM918_LOCUS7223</name>
    <name evidence="2" type="ORF">OVA965_LOCUS2242</name>
    <name evidence="5" type="ORF">SRO942_LOCUS7223</name>
    <name evidence="4" type="ORF">TMI583_LOCUS2242</name>
</gene>
<dbReference type="EMBL" id="CAJNOK010000466">
    <property type="protein sequence ID" value="CAF0755182.1"/>
    <property type="molecule type" value="Genomic_DNA"/>
</dbReference>
<dbReference type="EMBL" id="CAJOBC010001167">
    <property type="protein sequence ID" value="CAF3660625.1"/>
    <property type="molecule type" value="Genomic_DNA"/>
</dbReference>
<evidence type="ECO:0000313" key="5">
    <source>
        <dbReference type="EMBL" id="CAF3660625.1"/>
    </source>
</evidence>
<reference evidence="3" key="1">
    <citation type="submission" date="2021-02" db="EMBL/GenBank/DDBJ databases">
        <authorList>
            <person name="Nowell W R."/>
        </authorList>
    </citation>
    <scope>NUCLEOTIDE SEQUENCE</scope>
</reference>
<feature type="region of interest" description="Disordered" evidence="1">
    <location>
        <begin position="56"/>
        <end position="86"/>
    </location>
</feature>
<dbReference type="OrthoDB" id="9979937at2759"/>
<dbReference type="Proteomes" id="UP000663829">
    <property type="component" value="Unassembled WGS sequence"/>
</dbReference>
<keyword evidence="6" id="KW-1185">Reference proteome</keyword>
<accession>A0A813XUZ8</accession>
<dbReference type="EMBL" id="CAJNOQ010001167">
    <property type="protein sequence ID" value="CAF0873440.1"/>
    <property type="molecule type" value="Genomic_DNA"/>
</dbReference>
<evidence type="ECO:0000313" key="4">
    <source>
        <dbReference type="EMBL" id="CAF3534365.1"/>
    </source>
</evidence>
<dbReference type="Proteomes" id="UP000682733">
    <property type="component" value="Unassembled WGS sequence"/>
</dbReference>
<comment type="caution">
    <text evidence="3">The sequence shown here is derived from an EMBL/GenBank/DDBJ whole genome shotgun (WGS) entry which is preliminary data.</text>
</comment>
<protein>
    <submittedName>
        <fullName evidence="3">Uncharacterized protein</fullName>
    </submittedName>
</protein>
<evidence type="ECO:0000313" key="2">
    <source>
        <dbReference type="EMBL" id="CAF0755182.1"/>
    </source>
</evidence>
<feature type="region of interest" description="Disordered" evidence="1">
    <location>
        <begin position="1"/>
        <end position="37"/>
    </location>
</feature>
<dbReference type="EMBL" id="CAJOBA010000466">
    <property type="protein sequence ID" value="CAF3534365.1"/>
    <property type="molecule type" value="Genomic_DNA"/>
</dbReference>
<evidence type="ECO:0000256" key="1">
    <source>
        <dbReference type="SAM" id="MobiDB-lite"/>
    </source>
</evidence>
<name>A0A813XUZ8_9BILA</name>
<dbReference type="Proteomes" id="UP000681722">
    <property type="component" value="Unassembled WGS sequence"/>
</dbReference>
<dbReference type="Proteomes" id="UP000677228">
    <property type="component" value="Unassembled WGS sequence"/>
</dbReference>
<feature type="compositionally biased region" description="Low complexity" evidence="1">
    <location>
        <begin position="76"/>
        <end position="86"/>
    </location>
</feature>